<dbReference type="InterPro" id="IPR031322">
    <property type="entry name" value="Shikimate/glucono_kinase"/>
</dbReference>
<organism evidence="11 12">
    <name type="scientific">Ochrobactrum quorumnocens</name>
    <dbReference type="NCBI Taxonomy" id="271865"/>
    <lineage>
        <taxon>Bacteria</taxon>
        <taxon>Pseudomonadati</taxon>
        <taxon>Pseudomonadota</taxon>
        <taxon>Alphaproteobacteria</taxon>
        <taxon>Hyphomicrobiales</taxon>
        <taxon>Brucellaceae</taxon>
        <taxon>Brucella/Ochrobactrum group</taxon>
        <taxon>Ochrobactrum</taxon>
    </lineage>
</organism>
<dbReference type="Proteomes" id="UP000327108">
    <property type="component" value="Unassembled WGS sequence"/>
</dbReference>
<evidence type="ECO:0000313" key="12">
    <source>
        <dbReference type="Proteomes" id="UP000327108"/>
    </source>
</evidence>
<protein>
    <recommendedName>
        <fullName evidence="3 10">Gluconokinase</fullName>
        <ecNumber evidence="3 10">2.7.1.12</ecNumber>
    </recommendedName>
</protein>
<gene>
    <name evidence="11" type="ORF">F3W84_06115</name>
</gene>
<evidence type="ECO:0000256" key="8">
    <source>
        <dbReference type="ARBA" id="ARBA00023064"/>
    </source>
</evidence>
<dbReference type="EMBL" id="VYXQ01000004">
    <property type="protein sequence ID" value="KAA9369705.1"/>
    <property type="molecule type" value="Genomic_DNA"/>
</dbReference>
<evidence type="ECO:0000256" key="4">
    <source>
        <dbReference type="ARBA" id="ARBA00022679"/>
    </source>
</evidence>
<dbReference type="RefSeq" id="WP_151092181.1">
    <property type="nucleotide sequence ID" value="NZ_VYXQ01000004.1"/>
</dbReference>
<keyword evidence="5 10" id="KW-0547">Nucleotide-binding</keyword>
<dbReference type="GO" id="GO:0005524">
    <property type="term" value="F:ATP binding"/>
    <property type="evidence" value="ECO:0007669"/>
    <property type="project" value="UniProtKB-KW"/>
</dbReference>
<evidence type="ECO:0000256" key="9">
    <source>
        <dbReference type="ARBA" id="ARBA00048090"/>
    </source>
</evidence>
<evidence type="ECO:0000256" key="6">
    <source>
        <dbReference type="ARBA" id="ARBA00022777"/>
    </source>
</evidence>
<keyword evidence="12" id="KW-1185">Reference proteome</keyword>
<dbReference type="NCBIfam" id="TIGR01313">
    <property type="entry name" value="therm_gnt_kin"/>
    <property type="match status" value="1"/>
</dbReference>
<dbReference type="Pfam" id="PF01202">
    <property type="entry name" value="SKI"/>
    <property type="match status" value="1"/>
</dbReference>
<dbReference type="Gene3D" id="3.40.50.300">
    <property type="entry name" value="P-loop containing nucleotide triphosphate hydrolases"/>
    <property type="match status" value="1"/>
</dbReference>
<dbReference type="GO" id="GO:0005737">
    <property type="term" value="C:cytoplasm"/>
    <property type="evidence" value="ECO:0007669"/>
    <property type="project" value="TreeGrafter"/>
</dbReference>
<comment type="catalytic activity">
    <reaction evidence="9 10">
        <text>D-gluconate + ATP = 6-phospho-D-gluconate + ADP + H(+)</text>
        <dbReference type="Rhea" id="RHEA:19433"/>
        <dbReference type="ChEBI" id="CHEBI:15378"/>
        <dbReference type="ChEBI" id="CHEBI:18391"/>
        <dbReference type="ChEBI" id="CHEBI:30616"/>
        <dbReference type="ChEBI" id="CHEBI:58759"/>
        <dbReference type="ChEBI" id="CHEBI:456216"/>
        <dbReference type="EC" id="2.7.1.12"/>
    </reaction>
</comment>
<dbReference type="InterPro" id="IPR027417">
    <property type="entry name" value="P-loop_NTPase"/>
</dbReference>
<dbReference type="PANTHER" id="PTHR43442:SF3">
    <property type="entry name" value="GLUCONOKINASE-RELATED"/>
    <property type="match status" value="1"/>
</dbReference>
<accession>A0A5N1K8V8</accession>
<evidence type="ECO:0000313" key="11">
    <source>
        <dbReference type="EMBL" id="KAA9369705.1"/>
    </source>
</evidence>
<dbReference type="SUPFAM" id="SSF52540">
    <property type="entry name" value="P-loop containing nucleoside triphosphate hydrolases"/>
    <property type="match status" value="1"/>
</dbReference>
<keyword evidence="7 10" id="KW-0067">ATP-binding</keyword>
<dbReference type="InterPro" id="IPR006001">
    <property type="entry name" value="Therm_gnt_kin"/>
</dbReference>
<comment type="pathway">
    <text evidence="1">Carbohydrate acid metabolism.</text>
</comment>
<evidence type="ECO:0000256" key="3">
    <source>
        <dbReference type="ARBA" id="ARBA00012054"/>
    </source>
</evidence>
<reference evidence="11 12" key="1">
    <citation type="submission" date="2019-09" db="EMBL/GenBank/DDBJ databases">
        <title>Biological control of the noxious weed angled onion (Allium triquetrum) thwarted by endophytic bacteria in Victoria, Australia.</title>
        <authorList>
            <person name="Tehranchian P."/>
            <person name="Adair R.J."/>
            <person name="Van T.H."/>
            <person name="Morrison P.D."/>
            <person name="Williams H."/>
            <person name="Lawrie A.C."/>
        </authorList>
    </citation>
    <scope>NUCLEOTIDE SEQUENCE [LARGE SCALE GENOMIC DNA]</scope>
    <source>
        <strain evidence="11 12">RPTAtOch1</strain>
    </source>
</reference>
<dbReference type="GO" id="GO:0019521">
    <property type="term" value="P:D-gluconate metabolic process"/>
    <property type="evidence" value="ECO:0007669"/>
    <property type="project" value="UniProtKB-KW"/>
</dbReference>
<dbReference type="AlphaFoldDB" id="A0A5N1K8V8"/>
<dbReference type="PANTHER" id="PTHR43442">
    <property type="entry name" value="GLUCONOKINASE-RELATED"/>
    <property type="match status" value="1"/>
</dbReference>
<proteinExistence type="inferred from homology"/>
<comment type="caution">
    <text evidence="11">The sequence shown here is derived from an EMBL/GenBank/DDBJ whole genome shotgun (WGS) entry which is preliminary data.</text>
</comment>
<evidence type="ECO:0000256" key="2">
    <source>
        <dbReference type="ARBA" id="ARBA00008420"/>
    </source>
</evidence>
<dbReference type="EC" id="2.7.1.12" evidence="3 10"/>
<name>A0A5N1K8V8_9HYPH</name>
<sequence>MKLHIIVMGVSGSGKSTVGEKLAAALGLPFLEGDSLHPKTNVDKMASGIPLQDEDRWPWLDTIGERLATAENGIIVSCSSLKKSYRDRLRNASDGPLLFVFLDGSFDVLYEHMGHRIGHFMPVTMLESQLATLESPVGEPFVFRADVADPIEKIVAESLSWVQSTARADNLL</sequence>
<keyword evidence="8" id="KW-0311">Gluconate utilization</keyword>
<evidence type="ECO:0000256" key="1">
    <source>
        <dbReference type="ARBA" id="ARBA00004761"/>
    </source>
</evidence>
<keyword evidence="6 10" id="KW-0418">Kinase</keyword>
<comment type="similarity">
    <text evidence="2 10">Belongs to the gluconokinase GntK/GntV family.</text>
</comment>
<keyword evidence="4 10" id="KW-0808">Transferase</keyword>
<evidence type="ECO:0000256" key="7">
    <source>
        <dbReference type="ARBA" id="ARBA00022840"/>
    </source>
</evidence>
<dbReference type="GO" id="GO:0046316">
    <property type="term" value="F:gluconokinase activity"/>
    <property type="evidence" value="ECO:0007669"/>
    <property type="project" value="UniProtKB-EC"/>
</dbReference>
<evidence type="ECO:0000256" key="10">
    <source>
        <dbReference type="RuleBase" id="RU363066"/>
    </source>
</evidence>
<dbReference type="FunFam" id="3.40.50.300:FF:000522">
    <property type="entry name" value="Gluconokinase"/>
    <property type="match status" value="1"/>
</dbReference>
<evidence type="ECO:0000256" key="5">
    <source>
        <dbReference type="ARBA" id="ARBA00022741"/>
    </source>
</evidence>
<dbReference type="CDD" id="cd02021">
    <property type="entry name" value="GntK"/>
    <property type="match status" value="1"/>
</dbReference>